<feature type="region of interest" description="Disordered" evidence="1">
    <location>
        <begin position="84"/>
        <end position="113"/>
    </location>
</feature>
<sequence length="113" mass="12862">MEECVVWEAKRRRVDVKNGMSVGKCFVPVRVRKRCGGGFGAFVISKARNRGRGAWVILGCELEDPPTHLSAFVNLKKVTMEDGYQCRPQTPTPETGLGQRLRRRTEVNRSKWK</sequence>
<evidence type="ECO:0000313" key="3">
    <source>
        <dbReference type="Proteomes" id="UP000743370"/>
    </source>
</evidence>
<protein>
    <submittedName>
        <fullName evidence="2">Uncharacterized protein</fullName>
    </submittedName>
</protein>
<name>A0A8T0KPX4_PHAAN</name>
<accession>A0A8T0KPX4</accession>
<organism evidence="2 3">
    <name type="scientific">Phaseolus angularis</name>
    <name type="common">Azuki bean</name>
    <name type="synonym">Vigna angularis</name>
    <dbReference type="NCBI Taxonomy" id="3914"/>
    <lineage>
        <taxon>Eukaryota</taxon>
        <taxon>Viridiplantae</taxon>
        <taxon>Streptophyta</taxon>
        <taxon>Embryophyta</taxon>
        <taxon>Tracheophyta</taxon>
        <taxon>Spermatophyta</taxon>
        <taxon>Magnoliopsida</taxon>
        <taxon>eudicotyledons</taxon>
        <taxon>Gunneridae</taxon>
        <taxon>Pentapetalae</taxon>
        <taxon>rosids</taxon>
        <taxon>fabids</taxon>
        <taxon>Fabales</taxon>
        <taxon>Fabaceae</taxon>
        <taxon>Papilionoideae</taxon>
        <taxon>50 kb inversion clade</taxon>
        <taxon>NPAAA clade</taxon>
        <taxon>indigoferoid/millettioid clade</taxon>
        <taxon>Phaseoleae</taxon>
        <taxon>Vigna</taxon>
    </lineage>
</organism>
<gene>
    <name evidence="2" type="ORF">HKW66_Vig0234060</name>
</gene>
<evidence type="ECO:0000256" key="1">
    <source>
        <dbReference type="SAM" id="MobiDB-lite"/>
    </source>
</evidence>
<proteinExistence type="predicted"/>
<feature type="compositionally biased region" description="Basic and acidic residues" evidence="1">
    <location>
        <begin position="104"/>
        <end position="113"/>
    </location>
</feature>
<dbReference type="Proteomes" id="UP000743370">
    <property type="component" value="Unassembled WGS sequence"/>
</dbReference>
<reference evidence="2 3" key="1">
    <citation type="submission" date="2020-05" db="EMBL/GenBank/DDBJ databases">
        <title>Vigna angularis (adzuki bean) Var. LongXiaoDou No. 4 denovo assembly.</title>
        <authorList>
            <person name="Xiang H."/>
        </authorList>
    </citation>
    <scope>NUCLEOTIDE SEQUENCE [LARGE SCALE GENOMIC DNA]</scope>
    <source>
        <tissue evidence="2">Leaf</tissue>
    </source>
</reference>
<evidence type="ECO:0000313" key="2">
    <source>
        <dbReference type="EMBL" id="KAG2402210.1"/>
    </source>
</evidence>
<dbReference type="EMBL" id="JABFOF010000003">
    <property type="protein sequence ID" value="KAG2402210.1"/>
    <property type="molecule type" value="Genomic_DNA"/>
</dbReference>
<dbReference type="AlphaFoldDB" id="A0A8T0KPX4"/>
<comment type="caution">
    <text evidence="2">The sequence shown here is derived from an EMBL/GenBank/DDBJ whole genome shotgun (WGS) entry which is preliminary data.</text>
</comment>